<evidence type="ECO:0000256" key="4">
    <source>
        <dbReference type="PROSITE-ProRule" id="PRU00175"/>
    </source>
</evidence>
<dbReference type="PROSITE" id="PS50089">
    <property type="entry name" value="ZF_RING_2"/>
    <property type="match status" value="1"/>
</dbReference>
<keyword evidence="2 4" id="KW-0863">Zinc-finger</keyword>
<dbReference type="InterPro" id="IPR027370">
    <property type="entry name" value="Znf-RING_euk"/>
</dbReference>
<keyword evidence="7" id="KW-1185">Reference proteome</keyword>
<dbReference type="Proteomes" id="UP001195483">
    <property type="component" value="Unassembled WGS sequence"/>
</dbReference>
<dbReference type="SUPFAM" id="SSF57845">
    <property type="entry name" value="B-box zinc-binding domain"/>
    <property type="match status" value="1"/>
</dbReference>
<evidence type="ECO:0000313" key="6">
    <source>
        <dbReference type="EMBL" id="KAK3588239.1"/>
    </source>
</evidence>
<gene>
    <name evidence="6" type="ORF">CHS0354_029563</name>
</gene>
<dbReference type="InterPro" id="IPR017907">
    <property type="entry name" value="Znf_RING_CS"/>
</dbReference>
<dbReference type="InterPro" id="IPR001841">
    <property type="entry name" value="Znf_RING"/>
</dbReference>
<feature type="domain" description="RING-type" evidence="5">
    <location>
        <begin position="14"/>
        <end position="61"/>
    </location>
</feature>
<dbReference type="Gene3D" id="3.30.160.60">
    <property type="entry name" value="Classic Zinc Finger"/>
    <property type="match status" value="1"/>
</dbReference>
<dbReference type="Pfam" id="PF08450">
    <property type="entry name" value="SGL"/>
    <property type="match status" value="1"/>
</dbReference>
<dbReference type="SUPFAM" id="SSF57850">
    <property type="entry name" value="RING/U-box"/>
    <property type="match status" value="1"/>
</dbReference>
<dbReference type="InterPro" id="IPR013083">
    <property type="entry name" value="Znf_RING/FYVE/PHD"/>
</dbReference>
<evidence type="ECO:0000313" key="7">
    <source>
        <dbReference type="Proteomes" id="UP001195483"/>
    </source>
</evidence>
<dbReference type="SMART" id="SM00184">
    <property type="entry name" value="RING"/>
    <property type="match status" value="1"/>
</dbReference>
<dbReference type="PROSITE" id="PS00518">
    <property type="entry name" value="ZF_RING_1"/>
    <property type="match status" value="1"/>
</dbReference>
<dbReference type="EMBL" id="JAEAOA010001770">
    <property type="protein sequence ID" value="KAK3588239.1"/>
    <property type="molecule type" value="Genomic_DNA"/>
</dbReference>
<evidence type="ECO:0000256" key="1">
    <source>
        <dbReference type="ARBA" id="ARBA00022723"/>
    </source>
</evidence>
<dbReference type="GO" id="GO:0008270">
    <property type="term" value="F:zinc ion binding"/>
    <property type="evidence" value="ECO:0007669"/>
    <property type="project" value="UniProtKB-KW"/>
</dbReference>
<keyword evidence="1" id="KW-0479">Metal-binding</keyword>
<name>A0AAE0VS82_9BIVA</name>
<sequence>MAEKQETFYKQLNCPLCLETFKSPKVLTCLHTFCERCICRHVRNLREVGTQSETITCPVCRNPSHAPAADQTPDQWAAKLCNNSIVLSLLRSPESSKDELVYCQPCLILEKQNLSVAYCATCFEHLCNRCYTYHKSIKMSKDHSINLQSVQAQQNWNSTPSDMYRCSMHEEEYKYFCTNHKELCCSHCAVKYHRKCEELMLTKDLFKSIEEVRDNKQISENLDAVKKMFIKFLESRSNNLEIIEQQKTAITKIIQDWTINIKERVDRLQTAALEELNQICKQERVTITDHIVECQSTIAAIETTEEMFMESRKSEDDMKVFIITTKLSRQLLNYFERHKIMEMNSEIVELRFDIDNSCEGIIKTLSSIGNLMKRMVTEKTIVPNIKPNSMFTFSAKIFNDREICDICSGVFMLDERLVLSDSGNKKLKLFNSRFQLNSYLEVDCVNMYICRVDEVTVAVTVGNYIKLVSVTNELEHLRIIFVGDDCFGIASYQKYIFVHNNGGLLLTLNTTGKIINKIMSGNSLDWHNAHCASPNGQRIYYTTNNRVVTMDMQGNKINMFESNDLRAPSGITVDKRGIIYCCGMASNTVIQISPEGRQLGVLLSRNDTLQKPVGICLNDKNDKILVFEENSNN</sequence>
<reference evidence="6" key="3">
    <citation type="submission" date="2023-05" db="EMBL/GenBank/DDBJ databases">
        <authorList>
            <person name="Smith C.H."/>
        </authorList>
    </citation>
    <scope>NUCLEOTIDE SEQUENCE</scope>
    <source>
        <strain evidence="6">CHS0354</strain>
        <tissue evidence="6">Mantle</tissue>
    </source>
</reference>
<reference evidence="6" key="1">
    <citation type="journal article" date="2021" name="Genome Biol. Evol.">
        <title>A High-Quality Reference Genome for a Parasitic Bivalve with Doubly Uniparental Inheritance (Bivalvia: Unionida).</title>
        <authorList>
            <person name="Smith C.H."/>
        </authorList>
    </citation>
    <scope>NUCLEOTIDE SEQUENCE</scope>
    <source>
        <strain evidence="6">CHS0354</strain>
    </source>
</reference>
<keyword evidence="3" id="KW-0862">Zinc</keyword>
<dbReference type="InterPro" id="IPR013658">
    <property type="entry name" value="SGL"/>
</dbReference>
<dbReference type="InterPro" id="IPR011042">
    <property type="entry name" value="6-blade_b-propeller_TolB-like"/>
</dbReference>
<feature type="non-terminal residue" evidence="6">
    <location>
        <position position="633"/>
    </location>
</feature>
<dbReference type="InterPro" id="IPR047153">
    <property type="entry name" value="TRIM45/56/19-like"/>
</dbReference>
<comment type="caution">
    <text evidence="6">The sequence shown here is derived from an EMBL/GenBank/DDBJ whole genome shotgun (WGS) entry which is preliminary data.</text>
</comment>
<protein>
    <recommendedName>
        <fullName evidence="5">RING-type domain-containing protein</fullName>
    </recommendedName>
</protein>
<dbReference type="AlphaFoldDB" id="A0AAE0VS82"/>
<dbReference type="PANTHER" id="PTHR25462">
    <property type="entry name" value="BONUS, ISOFORM C-RELATED"/>
    <property type="match status" value="1"/>
</dbReference>
<dbReference type="PANTHER" id="PTHR25462:SF296">
    <property type="entry name" value="MEIOTIC P26, ISOFORM F"/>
    <property type="match status" value="1"/>
</dbReference>
<dbReference type="SUPFAM" id="SSF63829">
    <property type="entry name" value="Calcium-dependent phosphotriesterase"/>
    <property type="match status" value="1"/>
</dbReference>
<accession>A0AAE0VS82</accession>
<proteinExistence type="predicted"/>
<dbReference type="Pfam" id="PF13445">
    <property type="entry name" value="zf-RING_UBOX"/>
    <property type="match status" value="1"/>
</dbReference>
<evidence type="ECO:0000256" key="2">
    <source>
        <dbReference type="ARBA" id="ARBA00022771"/>
    </source>
</evidence>
<evidence type="ECO:0000256" key="3">
    <source>
        <dbReference type="ARBA" id="ARBA00022833"/>
    </source>
</evidence>
<reference evidence="6" key="2">
    <citation type="journal article" date="2021" name="Genome Biol. Evol.">
        <title>Developing a high-quality reference genome for a parasitic bivalve with doubly uniparental inheritance (Bivalvia: Unionida).</title>
        <authorList>
            <person name="Smith C.H."/>
        </authorList>
    </citation>
    <scope>NUCLEOTIDE SEQUENCE</scope>
    <source>
        <strain evidence="6">CHS0354</strain>
        <tissue evidence="6">Mantle</tissue>
    </source>
</reference>
<evidence type="ECO:0000259" key="5">
    <source>
        <dbReference type="PROSITE" id="PS50089"/>
    </source>
</evidence>
<dbReference type="Gene3D" id="2.120.10.30">
    <property type="entry name" value="TolB, C-terminal domain"/>
    <property type="match status" value="1"/>
</dbReference>
<dbReference type="Gene3D" id="3.30.40.10">
    <property type="entry name" value="Zinc/RING finger domain, C3HC4 (zinc finger)"/>
    <property type="match status" value="1"/>
</dbReference>
<organism evidence="6 7">
    <name type="scientific">Potamilus streckersoni</name>
    <dbReference type="NCBI Taxonomy" id="2493646"/>
    <lineage>
        <taxon>Eukaryota</taxon>
        <taxon>Metazoa</taxon>
        <taxon>Spiralia</taxon>
        <taxon>Lophotrochozoa</taxon>
        <taxon>Mollusca</taxon>
        <taxon>Bivalvia</taxon>
        <taxon>Autobranchia</taxon>
        <taxon>Heteroconchia</taxon>
        <taxon>Palaeoheterodonta</taxon>
        <taxon>Unionida</taxon>
        <taxon>Unionoidea</taxon>
        <taxon>Unionidae</taxon>
        <taxon>Ambleminae</taxon>
        <taxon>Lampsilini</taxon>
        <taxon>Potamilus</taxon>
    </lineage>
</organism>